<dbReference type="Proteomes" id="UP000262802">
    <property type="component" value="Chromosome"/>
</dbReference>
<protein>
    <submittedName>
        <fullName evidence="1">Uncharacterized protein</fullName>
    </submittedName>
</protein>
<sequence>MGKFRGAKSEAEGKNKYRRNSAIDISLGFVHSLFHLGRLRSGRRTARIHMSKKARMWPCLPEFRVFKVYNLICLV</sequence>
<keyword evidence="2" id="KW-1185">Reference proteome</keyword>
<proteinExistence type="predicted"/>
<dbReference type="EMBL" id="CP032317">
    <property type="protein sequence ID" value="AYA37667.1"/>
    <property type="molecule type" value="Genomic_DNA"/>
</dbReference>
<dbReference type="AlphaFoldDB" id="A0A3B7RTW4"/>
<name>A0A3B7RTW4_9BACT</name>
<reference evidence="1 2" key="1">
    <citation type="submission" date="2018-09" db="EMBL/GenBank/DDBJ databases">
        <title>Hymenobacter medium sp. nov., isolated from R2A medium.</title>
        <authorList>
            <person name="Yingchao G."/>
        </authorList>
    </citation>
    <scope>NUCLEOTIDE SEQUENCE [LARGE SCALE GENOMIC DNA]</scope>
    <source>
        <strain evidence="2">sh-6</strain>
    </source>
</reference>
<gene>
    <name evidence="1" type="ORF">D3Y59_11795</name>
</gene>
<accession>A0A3B7RTW4</accession>
<evidence type="ECO:0000313" key="1">
    <source>
        <dbReference type="EMBL" id="AYA37667.1"/>
    </source>
</evidence>
<dbReference type="KEGG" id="hyh:D3Y59_11795"/>
<organism evidence="1 2">
    <name type="scientific">Hymenobacter oligotrophus</name>
    <dbReference type="NCBI Taxonomy" id="2319843"/>
    <lineage>
        <taxon>Bacteria</taxon>
        <taxon>Pseudomonadati</taxon>
        <taxon>Bacteroidota</taxon>
        <taxon>Cytophagia</taxon>
        <taxon>Cytophagales</taxon>
        <taxon>Hymenobacteraceae</taxon>
        <taxon>Hymenobacter</taxon>
    </lineage>
</organism>
<evidence type="ECO:0000313" key="2">
    <source>
        <dbReference type="Proteomes" id="UP000262802"/>
    </source>
</evidence>